<feature type="signal peptide" evidence="4">
    <location>
        <begin position="1"/>
        <end position="19"/>
    </location>
</feature>
<dbReference type="PANTHER" id="PTHR12143">
    <property type="entry name" value="PEPTIDE N-GLYCANASE PNGASE -RELATED"/>
    <property type="match status" value="1"/>
</dbReference>
<keyword evidence="4" id="KW-0732">Signal</keyword>
<dbReference type="Gene3D" id="1.20.1050.60">
    <property type="entry name" value="alpha-1,2-mannosidase"/>
    <property type="match status" value="1"/>
</dbReference>
<evidence type="ECO:0000259" key="5">
    <source>
        <dbReference type="Pfam" id="PF07971"/>
    </source>
</evidence>
<dbReference type="GO" id="GO:0005975">
    <property type="term" value="P:carbohydrate metabolic process"/>
    <property type="evidence" value="ECO:0007669"/>
    <property type="project" value="InterPro"/>
</dbReference>
<dbReference type="SUPFAM" id="SSF48208">
    <property type="entry name" value="Six-hairpin glycosidases"/>
    <property type="match status" value="1"/>
</dbReference>
<proteinExistence type="predicted"/>
<sequence>MKKNLLCVLLLLITYFSYAQKKVKYVDPMIGAGGHGHVFVGASVPFGAVQLGPSNIHKGWDWCSGYHYSDSVIIGFAHTHLSGTGGSDLGDILIMPYTGPVKVKVGTQQSPLSGFASYYSHADEVVKPGYYSLKLKSYNIKAELTATERVGFHQYTFTAGKEAHVMVDLKDGNADRATDTYIKQVDKYTLVGYRFSQGWANDQRLYFAIKSSVPFGRFEVSNDTIPLNTSSGKGNGIKGVISFNTPPSIVKFKVGISPVSYENAIANINSEIPGWDLKKVAKQAEYKWEKELSKIDIQTKNEDDKKIFYTSLYHTMIDPSIFNDHNGDYRGTDKKVYKKAGFTNYTVFSLWDTYRALQPLFTIFQPERENDIINSMLAIYQQQKRLPIWHLQGCETELMPGISGVQVVAEAYLKGFRGFDTQLAYEAVKTSANRDELGLTYQKKLQYIPSDKVQEAVAKAMEYSISDGSIALMAKRTGNTTDAEYFTKRSRNYKYYFDASSGFFRGKRADGTWNPVFKPEKFSHPYINDYTEGNAWQYLWLVPQDVEGLIDIIGGEKAFNSRLDSLFALEVEPDPNMPLDITGLIGQYVHGDEPSHHIAYLYAYTGQQYKTAEKVRYIMKNMYQSTVDGISGNEDCGQMSAWYIFSSLGFYPVFPANGAYVLGSPLFDKATLMLPEGKKFVVTAVNNSPENIYIQNIELNGKSYNKSYLMHKDIMNGGALKITMGNKPSAFGASVDARPKSSY</sequence>
<evidence type="ECO:0000313" key="7">
    <source>
        <dbReference type="EMBL" id="RVU00963.1"/>
    </source>
</evidence>
<keyword evidence="3" id="KW-0106">Calcium</keyword>
<dbReference type="PANTHER" id="PTHR12143:SF39">
    <property type="entry name" value="SECRETED PROTEIN"/>
    <property type="match status" value="1"/>
</dbReference>
<dbReference type="Proteomes" id="UP000282759">
    <property type="component" value="Unassembled WGS sequence"/>
</dbReference>
<dbReference type="NCBIfam" id="TIGR01180">
    <property type="entry name" value="aman2_put"/>
    <property type="match status" value="1"/>
</dbReference>
<evidence type="ECO:0000256" key="2">
    <source>
        <dbReference type="ARBA" id="ARBA00011245"/>
    </source>
</evidence>
<dbReference type="RefSeq" id="WP_127704680.1">
    <property type="nucleotide sequence ID" value="NZ_SACK01000003.1"/>
</dbReference>
<organism evidence="7 8">
    <name type="scientific">Mucilaginibacter limnophilus</name>
    <dbReference type="NCBI Taxonomy" id="1932778"/>
    <lineage>
        <taxon>Bacteria</taxon>
        <taxon>Pseudomonadati</taxon>
        <taxon>Bacteroidota</taxon>
        <taxon>Sphingobacteriia</taxon>
        <taxon>Sphingobacteriales</taxon>
        <taxon>Sphingobacteriaceae</taxon>
        <taxon>Mucilaginibacter</taxon>
    </lineage>
</organism>
<dbReference type="InterPro" id="IPR041371">
    <property type="entry name" value="GH92_N"/>
</dbReference>
<keyword evidence="7" id="KW-0378">Hydrolase</keyword>
<dbReference type="Gene3D" id="3.30.2080.10">
    <property type="entry name" value="GH92 mannosidase domain"/>
    <property type="match status" value="1"/>
</dbReference>
<protein>
    <submittedName>
        <fullName evidence="7">Glycoside hydrolase family 92 protein</fullName>
    </submittedName>
</protein>
<evidence type="ECO:0000259" key="6">
    <source>
        <dbReference type="Pfam" id="PF17678"/>
    </source>
</evidence>
<dbReference type="EMBL" id="SACK01000003">
    <property type="protein sequence ID" value="RVU00963.1"/>
    <property type="molecule type" value="Genomic_DNA"/>
</dbReference>
<comment type="caution">
    <text evidence="7">The sequence shown here is derived from an EMBL/GenBank/DDBJ whole genome shotgun (WGS) entry which is preliminary data.</text>
</comment>
<evidence type="ECO:0000256" key="4">
    <source>
        <dbReference type="SAM" id="SignalP"/>
    </source>
</evidence>
<accession>A0A437MTJ4</accession>
<dbReference type="GO" id="GO:0005829">
    <property type="term" value="C:cytosol"/>
    <property type="evidence" value="ECO:0007669"/>
    <property type="project" value="TreeGrafter"/>
</dbReference>
<evidence type="ECO:0000256" key="3">
    <source>
        <dbReference type="ARBA" id="ARBA00022837"/>
    </source>
</evidence>
<dbReference type="InterPro" id="IPR014718">
    <property type="entry name" value="GH-type_carb-bd"/>
</dbReference>
<evidence type="ECO:0000256" key="1">
    <source>
        <dbReference type="ARBA" id="ARBA00001913"/>
    </source>
</evidence>
<comment type="cofactor">
    <cofactor evidence="1">
        <name>Ca(2+)</name>
        <dbReference type="ChEBI" id="CHEBI:29108"/>
    </cofactor>
</comment>
<comment type="subunit">
    <text evidence="2">Monomer.</text>
</comment>
<keyword evidence="8" id="KW-1185">Reference proteome</keyword>
<dbReference type="InterPro" id="IPR050883">
    <property type="entry name" value="PNGase"/>
</dbReference>
<dbReference type="AlphaFoldDB" id="A0A437MTJ4"/>
<evidence type="ECO:0000313" key="8">
    <source>
        <dbReference type="Proteomes" id="UP000282759"/>
    </source>
</evidence>
<dbReference type="InterPro" id="IPR012939">
    <property type="entry name" value="Glyco_hydro_92"/>
</dbReference>
<name>A0A437MTJ4_9SPHI</name>
<dbReference type="GO" id="GO:0000224">
    <property type="term" value="F:peptide-N4-(N-acetyl-beta-glucosaminyl)asparagine amidase activity"/>
    <property type="evidence" value="ECO:0007669"/>
    <property type="project" value="TreeGrafter"/>
</dbReference>
<gene>
    <name evidence="7" type="ORF">EOD41_10040</name>
</gene>
<feature type="domain" description="Glycosyl hydrolase family 92" evidence="5">
    <location>
        <begin position="263"/>
        <end position="726"/>
    </location>
</feature>
<dbReference type="Pfam" id="PF07971">
    <property type="entry name" value="Glyco_hydro_92"/>
    <property type="match status" value="1"/>
</dbReference>
<feature type="chain" id="PRO_5019221117" evidence="4">
    <location>
        <begin position="20"/>
        <end position="743"/>
    </location>
</feature>
<dbReference type="OrthoDB" id="9758101at2"/>
<dbReference type="Gene3D" id="2.70.98.10">
    <property type="match status" value="1"/>
</dbReference>
<dbReference type="GO" id="GO:0006516">
    <property type="term" value="P:glycoprotein catabolic process"/>
    <property type="evidence" value="ECO:0007669"/>
    <property type="project" value="TreeGrafter"/>
</dbReference>
<dbReference type="InterPro" id="IPR008928">
    <property type="entry name" value="6-hairpin_glycosidase_sf"/>
</dbReference>
<dbReference type="InterPro" id="IPR005887">
    <property type="entry name" value="GH92_a_mannosidase_put"/>
</dbReference>
<dbReference type="GO" id="GO:0030246">
    <property type="term" value="F:carbohydrate binding"/>
    <property type="evidence" value="ECO:0007669"/>
    <property type="project" value="InterPro"/>
</dbReference>
<dbReference type="Gene3D" id="1.20.1610.10">
    <property type="entry name" value="alpha-1,2-mannosidases domains"/>
    <property type="match status" value="1"/>
</dbReference>
<dbReference type="FunFam" id="3.30.2080.10:FF:000001">
    <property type="entry name" value="Alpha-1,2-mannosidase subfamily"/>
    <property type="match status" value="1"/>
</dbReference>
<dbReference type="Pfam" id="PF17678">
    <property type="entry name" value="Glyco_hydro_92N"/>
    <property type="match status" value="1"/>
</dbReference>
<feature type="domain" description="Glycosyl hydrolase family 92 N-terminal" evidence="6">
    <location>
        <begin position="25"/>
        <end position="257"/>
    </location>
</feature>
<reference evidence="7 8" key="1">
    <citation type="submission" date="2019-01" db="EMBL/GenBank/DDBJ databases">
        <authorList>
            <person name="Chen W.-M."/>
        </authorList>
    </citation>
    <scope>NUCLEOTIDE SEQUENCE [LARGE SCALE GENOMIC DNA]</scope>
    <source>
        <strain evidence="7 8">YBJ-36</strain>
    </source>
</reference>